<proteinExistence type="predicted"/>
<reference evidence="2 3" key="1">
    <citation type="submission" date="2015-10" db="EMBL/GenBank/DDBJ databases">
        <title>Genome analyses suggest a sexual origin of heterokaryosis in a supposedly ancient asexual fungus.</title>
        <authorList>
            <person name="Ropars J."/>
            <person name="Sedzielewska K."/>
            <person name="Noel J."/>
            <person name="Charron P."/>
            <person name="Farinelli L."/>
            <person name="Marton T."/>
            <person name="Kruger M."/>
            <person name="Pelin A."/>
            <person name="Brachmann A."/>
            <person name="Corradi N."/>
        </authorList>
    </citation>
    <scope>NUCLEOTIDE SEQUENCE [LARGE SCALE GENOMIC DNA]</scope>
    <source>
        <strain evidence="2 3">A4</strain>
    </source>
</reference>
<keyword evidence="3" id="KW-1185">Reference proteome</keyword>
<feature type="region of interest" description="Disordered" evidence="1">
    <location>
        <begin position="1"/>
        <end position="33"/>
    </location>
</feature>
<accession>A0A2I1HRR5</accession>
<feature type="compositionally biased region" description="Basic residues" evidence="1">
    <location>
        <begin position="22"/>
        <end position="31"/>
    </location>
</feature>
<feature type="compositionally biased region" description="Polar residues" evidence="1">
    <location>
        <begin position="8"/>
        <end position="20"/>
    </location>
</feature>
<name>A0A2I1HRR5_9GLOM</name>
<protein>
    <submittedName>
        <fullName evidence="2">Uncharacterized protein</fullName>
    </submittedName>
</protein>
<feature type="region of interest" description="Disordered" evidence="1">
    <location>
        <begin position="66"/>
        <end position="167"/>
    </location>
</feature>
<sequence>MDLRTHKSGLNQRQQLQDTSFRLRKPKKMKQKEKQLVSLSVQNISHDTFAHNNNNNVPLRSDISDIEAPIYPPTDDSFYVNQEHQDGENSDNNFEEDNFKNNDDDDNFENNNSNFKDNDNYSENNNDDNFENKNDDYDFESNDDNNDDENVSSQSVPSQSETRNLKQYDCNDKKFNFSGKAGPYFPNYTHFLLFMWVTKYQIGKY</sequence>
<dbReference type="EMBL" id="LLXI01005511">
    <property type="protein sequence ID" value="PKY61556.1"/>
    <property type="molecule type" value="Genomic_DNA"/>
</dbReference>
<dbReference type="Proteomes" id="UP000234323">
    <property type="component" value="Unassembled WGS sequence"/>
</dbReference>
<feature type="compositionally biased region" description="Polar residues" evidence="1">
    <location>
        <begin position="151"/>
        <end position="162"/>
    </location>
</feature>
<dbReference type="AlphaFoldDB" id="A0A2I1HRR5"/>
<evidence type="ECO:0000313" key="3">
    <source>
        <dbReference type="Proteomes" id="UP000234323"/>
    </source>
</evidence>
<gene>
    <name evidence="2" type="ORF">RhiirA4_486684</name>
</gene>
<organism evidence="2 3">
    <name type="scientific">Rhizophagus irregularis</name>
    <dbReference type="NCBI Taxonomy" id="588596"/>
    <lineage>
        <taxon>Eukaryota</taxon>
        <taxon>Fungi</taxon>
        <taxon>Fungi incertae sedis</taxon>
        <taxon>Mucoromycota</taxon>
        <taxon>Glomeromycotina</taxon>
        <taxon>Glomeromycetes</taxon>
        <taxon>Glomerales</taxon>
        <taxon>Glomeraceae</taxon>
        <taxon>Rhizophagus</taxon>
    </lineage>
</organism>
<feature type="compositionally biased region" description="Acidic residues" evidence="1">
    <location>
        <begin position="137"/>
        <end position="150"/>
    </location>
</feature>
<comment type="caution">
    <text evidence="2">The sequence shown here is derived from an EMBL/GenBank/DDBJ whole genome shotgun (WGS) entry which is preliminary data.</text>
</comment>
<evidence type="ECO:0000256" key="1">
    <source>
        <dbReference type="SAM" id="MobiDB-lite"/>
    </source>
</evidence>
<evidence type="ECO:0000313" key="2">
    <source>
        <dbReference type="EMBL" id="PKY61556.1"/>
    </source>
</evidence>